<sequence length="174" mass="18942">MVSSAEPETGAELKKEWVRREKAMLAELGFKSRPGNRYEIAFDDEWLGIVLLPKKAAGRDSTTVFFHPPDCGLSHLPAVELIRELTGGSVQADNVTLPGLWFDVPATDTVDELGDLNPWNLETVDGAVARTRAMVEEEILPWMRSRSSVAGALDGLGTPQGTPSEEAARLRSLA</sequence>
<accession>A0ABW3CGZ1</accession>
<reference evidence="3" key="1">
    <citation type="journal article" date="2019" name="Int. J. Syst. Evol. Microbiol.">
        <title>The Global Catalogue of Microorganisms (GCM) 10K type strain sequencing project: providing services to taxonomists for standard genome sequencing and annotation.</title>
        <authorList>
            <consortium name="The Broad Institute Genomics Platform"/>
            <consortium name="The Broad Institute Genome Sequencing Center for Infectious Disease"/>
            <person name="Wu L."/>
            <person name="Ma J."/>
        </authorList>
    </citation>
    <scope>NUCLEOTIDE SEQUENCE [LARGE SCALE GENOMIC DNA]</scope>
    <source>
        <strain evidence="3">JCM 31696</strain>
    </source>
</reference>
<feature type="region of interest" description="Disordered" evidence="1">
    <location>
        <begin position="152"/>
        <end position="174"/>
    </location>
</feature>
<dbReference type="EMBL" id="JBHTIR010001693">
    <property type="protein sequence ID" value="MFD0852859.1"/>
    <property type="molecule type" value="Genomic_DNA"/>
</dbReference>
<dbReference type="Proteomes" id="UP001597083">
    <property type="component" value="Unassembled WGS sequence"/>
</dbReference>
<name>A0ABW3CGZ1_9ACTN</name>
<feature type="non-terminal residue" evidence="2">
    <location>
        <position position="174"/>
    </location>
</feature>
<gene>
    <name evidence="2" type="ORF">ACFQ07_11515</name>
</gene>
<protein>
    <recommendedName>
        <fullName evidence="4">DUF4304 domain-containing protein</fullName>
    </recommendedName>
</protein>
<comment type="caution">
    <text evidence="2">The sequence shown here is derived from an EMBL/GenBank/DDBJ whole genome shotgun (WGS) entry which is preliminary data.</text>
</comment>
<evidence type="ECO:0000313" key="2">
    <source>
        <dbReference type="EMBL" id="MFD0852859.1"/>
    </source>
</evidence>
<keyword evidence="3" id="KW-1185">Reference proteome</keyword>
<evidence type="ECO:0000313" key="3">
    <source>
        <dbReference type="Proteomes" id="UP001597083"/>
    </source>
</evidence>
<evidence type="ECO:0000256" key="1">
    <source>
        <dbReference type="SAM" id="MobiDB-lite"/>
    </source>
</evidence>
<evidence type="ECO:0008006" key="4">
    <source>
        <dbReference type="Google" id="ProtNLM"/>
    </source>
</evidence>
<proteinExistence type="predicted"/>
<organism evidence="2 3">
    <name type="scientific">Actinomadura adrarensis</name>
    <dbReference type="NCBI Taxonomy" id="1819600"/>
    <lineage>
        <taxon>Bacteria</taxon>
        <taxon>Bacillati</taxon>
        <taxon>Actinomycetota</taxon>
        <taxon>Actinomycetes</taxon>
        <taxon>Streptosporangiales</taxon>
        <taxon>Thermomonosporaceae</taxon>
        <taxon>Actinomadura</taxon>
    </lineage>
</organism>